<feature type="region of interest" description="Disordered" evidence="28">
    <location>
        <begin position="322"/>
        <end position="355"/>
    </location>
</feature>
<evidence type="ECO:0000256" key="12">
    <source>
        <dbReference type="ARBA" id="ARBA00022676"/>
    </source>
</evidence>
<dbReference type="Pfam" id="PF00912">
    <property type="entry name" value="Transgly"/>
    <property type="match status" value="1"/>
</dbReference>
<comment type="function">
    <text evidence="1">Cell wall formation. Synthesis of cross-linked peptidoglycan from the lipid intermediates. The enzyme has a penicillin-insensitive transglycosylase N-terminal domain (formation of linear glycan strands) and a penicillin-sensitive transpeptidase C-terminal domain (cross-linking of the peptide subunits).</text>
</comment>
<keyword evidence="8" id="KW-1003">Cell membrane</keyword>
<keyword evidence="10" id="KW-0121">Carboxypeptidase</keyword>
<keyword evidence="20" id="KW-0472">Membrane</keyword>
<keyword evidence="23" id="KW-0961">Cell wall biogenesis/degradation</keyword>
<dbReference type="InterPro" id="IPR001264">
    <property type="entry name" value="Glyco_trans_51"/>
</dbReference>
<evidence type="ECO:0000256" key="9">
    <source>
        <dbReference type="ARBA" id="ARBA00022519"/>
    </source>
</evidence>
<evidence type="ECO:0000313" key="32">
    <source>
        <dbReference type="EMBL" id="NAW13801.1"/>
    </source>
</evidence>
<comment type="caution">
    <text evidence="32">The sequence shown here is derived from an EMBL/GenBank/DDBJ whole genome shotgun (WGS) entry which is preliminary data.</text>
</comment>
<gene>
    <name evidence="32" type="ORF">GRB80_13220</name>
</gene>
<keyword evidence="13" id="KW-0808">Transferase</keyword>
<feature type="region of interest" description="Disordered" evidence="28">
    <location>
        <begin position="792"/>
        <end position="833"/>
    </location>
</feature>
<comment type="catalytic activity">
    <reaction evidence="24">
        <text>Preferential cleavage: (Ac)2-L-Lys-D-Ala-|-D-Ala. Also transpeptidation of peptidyl-alanyl moieties that are N-acyl substituents of D-alanine.</text>
        <dbReference type="EC" id="3.4.16.4"/>
    </reaction>
</comment>
<dbReference type="InterPro" id="IPR031376">
    <property type="entry name" value="PCB_OB"/>
</dbReference>
<keyword evidence="33" id="KW-1185">Reference proteome</keyword>
<dbReference type="RefSeq" id="WP_161423876.1">
    <property type="nucleotide sequence ID" value="NZ_JARWMY010000001.1"/>
</dbReference>
<dbReference type="PANTHER" id="PTHR32282">
    <property type="entry name" value="BINDING PROTEIN TRANSPEPTIDASE, PUTATIVE-RELATED"/>
    <property type="match status" value="1"/>
</dbReference>
<keyword evidence="15" id="KW-0378">Hydrolase</keyword>
<sequence>MTFIRTLLFSLVWLTVSLIAAAGLGVVGAALYFAPGLPDVRQLQDFELHSPLRIYTRDGKLIGEYGEERRLPIDHDEIPAEFIQALLAAEDDGFFEHRGVDPMGLLRAAGELVASGGEIQSGGSTITMQVARNYLLTLDRTFTRKIREILLALQMERVLSKEEILELYVNKIFLGHRAYGIAAAAEIYYNRPLAELTLAEKAMIAGLPKAPSSFNPLTNPERALIRRNWILFRMRELGHIDQATYDEAVQAPITAERHVAKAEVDADYVAEMARQYAVDRFGESEVYTGGYKITTSLDSELQPMARRALARGLIDYDTRHGWRGSEEQQLPPSLAEAQDRTERSGLEEELEESPEVLETARRAAERSETRIEGIDGDVSNWVQVLERTPRYGLLQPAIVVESEGRQMRVLMREGKLRTIEWDGLSWAREYKSARYRGAEPGSAAEIAGRGDLVRVMERDDGSLRLAQRPDAEGSLVVMHPDTGAILALQGGFDFNASKFNRAVQAQRQSGSIFKPFIYLAALESGMMTAASVVNDAPVVIDDGSNELWRPVNSSGDFLGPMRLRNALARSRNLVTIRVLREVGLSETIEFLKGFGFDESRLPHGLSLALGSASLTPLEMTSAYAILANGGFKISPWFIERVAKGETIVEETQTVVACRECSAGQEEVTIEGERHAVAERVVDPINLYILRDMLRDVIENGTGRRALELGREDIVGKTGTTNGQRDTWFAGFNSDLVATVWLGKDDNTTTAEYGANAALPIWIAFMGEALDGKPLAMPEAPGELITARVDPETGRRVSSGGISELFHPDHLPERQPRRVEREVEQQSGSQGTGVYEAIF</sequence>
<organism evidence="32 33">
    <name type="scientific">Halomonas icarae</name>
    <dbReference type="NCBI Taxonomy" id="2691040"/>
    <lineage>
        <taxon>Bacteria</taxon>
        <taxon>Pseudomonadati</taxon>
        <taxon>Pseudomonadota</taxon>
        <taxon>Gammaproteobacteria</taxon>
        <taxon>Oceanospirillales</taxon>
        <taxon>Halomonadaceae</taxon>
        <taxon>Halomonas</taxon>
    </lineage>
</organism>
<feature type="compositionally biased region" description="Basic and acidic residues" evidence="28">
    <location>
        <begin position="805"/>
        <end position="823"/>
    </location>
</feature>
<evidence type="ECO:0000256" key="4">
    <source>
        <dbReference type="ARBA" id="ARBA00007090"/>
    </source>
</evidence>
<evidence type="ECO:0000256" key="24">
    <source>
        <dbReference type="ARBA" id="ARBA00034000"/>
    </source>
</evidence>
<dbReference type="EC" id="2.4.99.28" evidence="25"/>
<comment type="subcellular location">
    <subcellularLocation>
        <location evidence="2">Cell inner membrane</location>
        <topology evidence="2">Single-pass type II membrane protein</topology>
    </subcellularLocation>
</comment>
<keyword evidence="21" id="KW-0046">Antibiotic resistance</keyword>
<dbReference type="Gene3D" id="3.40.710.10">
    <property type="entry name" value="DD-peptidase/beta-lactamase superfamily"/>
    <property type="match status" value="2"/>
</dbReference>
<dbReference type="UniPathway" id="UPA00219"/>
<feature type="domain" description="Penicillin-binding protein OB-like" evidence="31">
    <location>
        <begin position="378"/>
        <end position="470"/>
    </location>
</feature>
<evidence type="ECO:0000256" key="26">
    <source>
        <dbReference type="ARBA" id="ARBA00049902"/>
    </source>
</evidence>
<evidence type="ECO:0000256" key="11">
    <source>
        <dbReference type="ARBA" id="ARBA00022670"/>
    </source>
</evidence>
<dbReference type="SUPFAM" id="SSF56601">
    <property type="entry name" value="beta-lactamase/transpeptidase-like"/>
    <property type="match status" value="1"/>
</dbReference>
<dbReference type="InterPro" id="IPR023346">
    <property type="entry name" value="Lysozyme-like_dom_sf"/>
</dbReference>
<evidence type="ECO:0000259" key="30">
    <source>
        <dbReference type="Pfam" id="PF00912"/>
    </source>
</evidence>
<keyword evidence="16" id="KW-0133">Cell shape</keyword>
<dbReference type="GO" id="GO:0006508">
    <property type="term" value="P:proteolysis"/>
    <property type="evidence" value="ECO:0007669"/>
    <property type="project" value="UniProtKB-KW"/>
</dbReference>
<name>A0A7X5AMG2_9GAMM</name>
<keyword evidence="12" id="KW-0328">Glycosyltransferase</keyword>
<evidence type="ECO:0000256" key="10">
    <source>
        <dbReference type="ARBA" id="ARBA00022645"/>
    </source>
</evidence>
<keyword evidence="11" id="KW-0645">Protease</keyword>
<dbReference type="InterPro" id="IPR001460">
    <property type="entry name" value="PCN-bd_Tpept"/>
</dbReference>
<feature type="domain" description="Glycosyl transferase family 51" evidence="30">
    <location>
        <begin position="59"/>
        <end position="234"/>
    </location>
</feature>
<dbReference type="Pfam" id="PF17092">
    <property type="entry name" value="PCB_OB"/>
    <property type="match status" value="1"/>
</dbReference>
<evidence type="ECO:0000256" key="5">
    <source>
        <dbReference type="ARBA" id="ARBA00007739"/>
    </source>
</evidence>
<dbReference type="AlphaFoldDB" id="A0A7X5AMG2"/>
<dbReference type="GO" id="GO:0008955">
    <property type="term" value="F:peptidoglycan glycosyltransferase activity"/>
    <property type="evidence" value="ECO:0007669"/>
    <property type="project" value="UniProtKB-EC"/>
</dbReference>
<comment type="pathway">
    <text evidence="27">Glycan biosynthesis.</text>
</comment>
<evidence type="ECO:0000259" key="31">
    <source>
        <dbReference type="Pfam" id="PF17092"/>
    </source>
</evidence>
<evidence type="ECO:0000256" key="8">
    <source>
        <dbReference type="ARBA" id="ARBA00022475"/>
    </source>
</evidence>
<dbReference type="Gene3D" id="1.10.3810.10">
    <property type="entry name" value="Biosynthetic peptidoglycan transglycosylase-like"/>
    <property type="match status" value="1"/>
</dbReference>
<feature type="domain" description="Penicillin-binding protein transpeptidase" evidence="29">
    <location>
        <begin position="473"/>
        <end position="733"/>
    </location>
</feature>
<evidence type="ECO:0000256" key="15">
    <source>
        <dbReference type="ARBA" id="ARBA00022801"/>
    </source>
</evidence>
<proteinExistence type="inferred from homology"/>
<evidence type="ECO:0000256" key="28">
    <source>
        <dbReference type="SAM" id="MobiDB-lite"/>
    </source>
</evidence>
<evidence type="ECO:0000256" key="19">
    <source>
        <dbReference type="ARBA" id="ARBA00022989"/>
    </source>
</evidence>
<evidence type="ECO:0000256" key="23">
    <source>
        <dbReference type="ARBA" id="ARBA00023316"/>
    </source>
</evidence>
<dbReference type="GO" id="GO:0030288">
    <property type="term" value="C:outer membrane-bounded periplasmic space"/>
    <property type="evidence" value="ECO:0007669"/>
    <property type="project" value="TreeGrafter"/>
</dbReference>
<comment type="catalytic activity">
    <reaction evidence="26">
        <text>[GlcNAc-(1-&gt;4)-Mur2Ac(oyl-L-Ala-gamma-D-Glu-L-Lys-D-Ala-D-Ala)](n)-di-trans,octa-cis-undecaprenyl diphosphate + beta-D-GlcNAc-(1-&gt;4)-Mur2Ac(oyl-L-Ala-gamma-D-Glu-L-Lys-D-Ala-D-Ala)-di-trans,octa-cis-undecaprenyl diphosphate = [GlcNAc-(1-&gt;4)-Mur2Ac(oyl-L-Ala-gamma-D-Glu-L-Lys-D-Ala-D-Ala)](n+1)-di-trans,octa-cis-undecaprenyl diphosphate + di-trans,octa-cis-undecaprenyl diphosphate + H(+)</text>
        <dbReference type="Rhea" id="RHEA:23708"/>
        <dbReference type="Rhea" id="RHEA-COMP:9602"/>
        <dbReference type="Rhea" id="RHEA-COMP:9603"/>
        <dbReference type="ChEBI" id="CHEBI:15378"/>
        <dbReference type="ChEBI" id="CHEBI:58405"/>
        <dbReference type="ChEBI" id="CHEBI:60033"/>
        <dbReference type="ChEBI" id="CHEBI:78435"/>
        <dbReference type="EC" id="2.4.99.28"/>
    </reaction>
</comment>
<dbReference type="PANTHER" id="PTHR32282:SF27">
    <property type="entry name" value="PENICILLIN-BINDING PROTEIN 1A"/>
    <property type="match status" value="1"/>
</dbReference>
<dbReference type="Pfam" id="PF00905">
    <property type="entry name" value="Transpeptidase"/>
    <property type="match status" value="1"/>
</dbReference>
<dbReference type="EMBL" id="WUTS01000001">
    <property type="protein sequence ID" value="NAW13801.1"/>
    <property type="molecule type" value="Genomic_DNA"/>
</dbReference>
<keyword evidence="9" id="KW-0997">Cell inner membrane</keyword>
<dbReference type="GO" id="GO:0009252">
    <property type="term" value="P:peptidoglycan biosynthetic process"/>
    <property type="evidence" value="ECO:0007669"/>
    <property type="project" value="UniProtKB-UniPathway"/>
</dbReference>
<evidence type="ECO:0000256" key="17">
    <source>
        <dbReference type="ARBA" id="ARBA00022968"/>
    </source>
</evidence>
<evidence type="ECO:0000256" key="16">
    <source>
        <dbReference type="ARBA" id="ARBA00022960"/>
    </source>
</evidence>
<evidence type="ECO:0000256" key="13">
    <source>
        <dbReference type="ARBA" id="ARBA00022679"/>
    </source>
</evidence>
<evidence type="ECO:0000256" key="6">
    <source>
        <dbReference type="ARBA" id="ARBA00012448"/>
    </source>
</evidence>
<reference evidence="32 33" key="1">
    <citation type="submission" date="2019-12" db="EMBL/GenBank/DDBJ databases">
        <title>Draft genome sequencing of Halomonas icarensis D1-1.</title>
        <authorList>
            <person name="Pandiyan K."/>
            <person name="Kushwaha P."/>
            <person name="Gowdham M."/>
            <person name="Chakdar H."/>
            <person name="Singh A."/>
            <person name="Kumar M."/>
            <person name="Saxena A.K."/>
        </authorList>
    </citation>
    <scope>NUCLEOTIDE SEQUENCE [LARGE SCALE GENOMIC DNA]</scope>
    <source>
        <strain evidence="32 33">D1-1</strain>
    </source>
</reference>
<keyword evidence="19" id="KW-1133">Transmembrane helix</keyword>
<evidence type="ECO:0000256" key="25">
    <source>
        <dbReference type="ARBA" id="ARBA00044770"/>
    </source>
</evidence>
<keyword evidence="22" id="KW-0511">Multifunctional enzyme</keyword>
<comment type="similarity">
    <text evidence="4">In the C-terminal section; belongs to the transpeptidase family.</text>
</comment>
<evidence type="ECO:0000256" key="3">
    <source>
        <dbReference type="ARBA" id="ARBA00004752"/>
    </source>
</evidence>
<evidence type="ECO:0000256" key="14">
    <source>
        <dbReference type="ARBA" id="ARBA00022692"/>
    </source>
</evidence>
<evidence type="ECO:0000256" key="2">
    <source>
        <dbReference type="ARBA" id="ARBA00004249"/>
    </source>
</evidence>
<dbReference type="Proteomes" id="UP000448235">
    <property type="component" value="Unassembled WGS sequence"/>
</dbReference>
<evidence type="ECO:0000256" key="1">
    <source>
        <dbReference type="ARBA" id="ARBA00002624"/>
    </source>
</evidence>
<keyword evidence="17" id="KW-0735">Signal-anchor</keyword>
<evidence type="ECO:0000256" key="20">
    <source>
        <dbReference type="ARBA" id="ARBA00023136"/>
    </source>
</evidence>
<keyword evidence="14" id="KW-0812">Transmembrane</keyword>
<evidence type="ECO:0000259" key="29">
    <source>
        <dbReference type="Pfam" id="PF00905"/>
    </source>
</evidence>
<evidence type="ECO:0000256" key="7">
    <source>
        <dbReference type="ARBA" id="ARBA00018638"/>
    </source>
</evidence>
<dbReference type="GO" id="GO:0046677">
    <property type="term" value="P:response to antibiotic"/>
    <property type="evidence" value="ECO:0007669"/>
    <property type="project" value="UniProtKB-KW"/>
</dbReference>
<dbReference type="EC" id="3.4.16.4" evidence="6"/>
<dbReference type="InterPro" id="IPR012338">
    <property type="entry name" value="Beta-lactam/transpept-like"/>
</dbReference>
<dbReference type="GO" id="GO:0005886">
    <property type="term" value="C:plasma membrane"/>
    <property type="evidence" value="ECO:0007669"/>
    <property type="project" value="UniProtKB-SubCell"/>
</dbReference>
<keyword evidence="18" id="KW-0573">Peptidoglycan synthesis</keyword>
<protein>
    <recommendedName>
        <fullName evidence="7">Penicillin-binding protein 1A</fullName>
        <ecNumber evidence="25">2.4.99.28</ecNumber>
        <ecNumber evidence="6">3.4.16.4</ecNumber>
    </recommendedName>
</protein>
<evidence type="ECO:0000313" key="33">
    <source>
        <dbReference type="Proteomes" id="UP000448235"/>
    </source>
</evidence>
<dbReference type="GO" id="GO:0008360">
    <property type="term" value="P:regulation of cell shape"/>
    <property type="evidence" value="ECO:0007669"/>
    <property type="project" value="UniProtKB-KW"/>
</dbReference>
<feature type="compositionally biased region" description="Basic and acidic residues" evidence="28">
    <location>
        <begin position="337"/>
        <end position="346"/>
    </location>
</feature>
<dbReference type="FunFam" id="1.10.3810.10:FF:000003">
    <property type="entry name" value="Penicillin-binding protein 1a"/>
    <property type="match status" value="1"/>
</dbReference>
<evidence type="ECO:0000256" key="22">
    <source>
        <dbReference type="ARBA" id="ARBA00023268"/>
    </source>
</evidence>
<dbReference type="SUPFAM" id="SSF53955">
    <property type="entry name" value="Lysozyme-like"/>
    <property type="match status" value="1"/>
</dbReference>
<dbReference type="GO" id="GO:0009002">
    <property type="term" value="F:serine-type D-Ala-D-Ala carboxypeptidase activity"/>
    <property type="evidence" value="ECO:0007669"/>
    <property type="project" value="UniProtKB-EC"/>
</dbReference>
<dbReference type="GO" id="GO:0071555">
    <property type="term" value="P:cell wall organization"/>
    <property type="evidence" value="ECO:0007669"/>
    <property type="project" value="UniProtKB-KW"/>
</dbReference>
<dbReference type="InterPro" id="IPR036950">
    <property type="entry name" value="PBP_transglycosylase"/>
</dbReference>
<accession>A0A7X5AMG2</accession>
<comment type="pathway">
    <text evidence="3">Cell wall biogenesis; peptidoglycan biosynthesis.</text>
</comment>
<comment type="similarity">
    <text evidence="5">In the N-terminal section; belongs to the glycosyltransferase 51 family.</text>
</comment>
<evidence type="ECO:0000256" key="18">
    <source>
        <dbReference type="ARBA" id="ARBA00022984"/>
    </source>
</evidence>
<dbReference type="InterPro" id="IPR050396">
    <property type="entry name" value="Glycosyltr_51/Transpeptidase"/>
</dbReference>
<evidence type="ECO:0000256" key="21">
    <source>
        <dbReference type="ARBA" id="ARBA00023251"/>
    </source>
</evidence>
<dbReference type="GO" id="GO:0008658">
    <property type="term" value="F:penicillin binding"/>
    <property type="evidence" value="ECO:0007669"/>
    <property type="project" value="InterPro"/>
</dbReference>
<dbReference type="NCBIfam" id="TIGR02074">
    <property type="entry name" value="PBP_1a_fam"/>
    <property type="match status" value="1"/>
</dbReference>
<evidence type="ECO:0000256" key="27">
    <source>
        <dbReference type="ARBA" id="ARBA00060592"/>
    </source>
</evidence>